<keyword evidence="1" id="KW-1133">Transmembrane helix</keyword>
<sequence>MDIYVQSRGFSQDEDYRWLKIDRGESAKTEIPPISINVSKLIDNDTPSLVLTRLSEQLLLLLITGIEPEGRIDFLDRQIRISVAWVGDSSEESLLRYLAIRALKEQDRIDYGVSSENSLTEEIDKAITLEGDYGFTVSSLLMEQLVSQYTSAALLSSKPPNLTNKIGPNLPKLKNELAEELLNCQLPTETTPLVVVTGIKKRETLESHGVWRSLSSLIDTEDWIEVREKSWFSTLNLPEGQDLKNPVIWLMLLLSIVSYLLSVLFDLISSNKKTTPLEVKNQKSKTKTP</sequence>
<accession>A0AAE3KRJ5</accession>
<evidence type="ECO:0000256" key="1">
    <source>
        <dbReference type="SAM" id="Phobius"/>
    </source>
</evidence>
<organism evidence="2 3">
    <name type="scientific">Limnofasciculus baicalensis BBK-W-15</name>
    <dbReference type="NCBI Taxonomy" id="2699891"/>
    <lineage>
        <taxon>Bacteria</taxon>
        <taxon>Bacillati</taxon>
        <taxon>Cyanobacteriota</taxon>
        <taxon>Cyanophyceae</taxon>
        <taxon>Coleofasciculales</taxon>
        <taxon>Coleofasciculaceae</taxon>
        <taxon>Limnofasciculus</taxon>
        <taxon>Limnofasciculus baicalensis</taxon>
    </lineage>
</organism>
<evidence type="ECO:0000313" key="2">
    <source>
        <dbReference type="EMBL" id="MCP2731743.1"/>
    </source>
</evidence>
<evidence type="ECO:0000313" key="3">
    <source>
        <dbReference type="Proteomes" id="UP001204953"/>
    </source>
</evidence>
<reference evidence="2" key="1">
    <citation type="submission" date="2022-06" db="EMBL/GenBank/DDBJ databases">
        <title>New cyanobacteria of genus Symplocastrum in benthos of Lake Baikal.</title>
        <authorList>
            <person name="Sorokovikova E."/>
            <person name="Tikhonova I."/>
            <person name="Krasnopeev A."/>
            <person name="Evseev P."/>
            <person name="Gladkikh A."/>
            <person name="Belykh O."/>
        </authorList>
    </citation>
    <scope>NUCLEOTIDE SEQUENCE</scope>
    <source>
        <strain evidence="2">BBK-W-15</strain>
    </source>
</reference>
<keyword evidence="1" id="KW-0812">Transmembrane</keyword>
<keyword evidence="3" id="KW-1185">Reference proteome</keyword>
<name>A0AAE3KRJ5_9CYAN</name>
<protein>
    <submittedName>
        <fullName evidence="2">Uncharacterized protein</fullName>
    </submittedName>
</protein>
<dbReference type="AlphaFoldDB" id="A0AAE3KRJ5"/>
<proteinExistence type="predicted"/>
<dbReference type="Proteomes" id="UP001204953">
    <property type="component" value="Unassembled WGS sequence"/>
</dbReference>
<gene>
    <name evidence="2" type="ORF">NJ959_25255</name>
</gene>
<dbReference type="EMBL" id="JAMZMM010000389">
    <property type="protein sequence ID" value="MCP2731743.1"/>
    <property type="molecule type" value="Genomic_DNA"/>
</dbReference>
<dbReference type="RefSeq" id="WP_254014477.1">
    <property type="nucleotide sequence ID" value="NZ_JAMZMM010000389.1"/>
</dbReference>
<feature type="transmembrane region" description="Helical" evidence="1">
    <location>
        <begin position="247"/>
        <end position="268"/>
    </location>
</feature>
<keyword evidence="1" id="KW-0472">Membrane</keyword>
<comment type="caution">
    <text evidence="2">The sequence shown here is derived from an EMBL/GenBank/DDBJ whole genome shotgun (WGS) entry which is preliminary data.</text>
</comment>